<dbReference type="Proteomes" id="UP000295066">
    <property type="component" value="Unassembled WGS sequence"/>
</dbReference>
<dbReference type="EMBL" id="SORI01000007">
    <property type="protein sequence ID" value="TDY60866.1"/>
    <property type="molecule type" value="Genomic_DNA"/>
</dbReference>
<keyword evidence="1" id="KW-0175">Coiled coil</keyword>
<feature type="coiled-coil region" evidence="1">
    <location>
        <begin position="8"/>
        <end position="64"/>
    </location>
</feature>
<sequence length="96" mass="10641">MSTREAYKNKIEAELELAQAQLDQLKAQAKISSADAAIEFTKEIQDLEKNVSNTKTRIKELSAADDTAWTDFKEGADHAWSALKTSVSNAAARFHK</sequence>
<organism evidence="2 3">
    <name type="scientific">Aminivibrio pyruvatiphilus</name>
    <dbReference type="NCBI Taxonomy" id="1005740"/>
    <lineage>
        <taxon>Bacteria</taxon>
        <taxon>Thermotogati</taxon>
        <taxon>Synergistota</taxon>
        <taxon>Synergistia</taxon>
        <taxon>Synergistales</taxon>
        <taxon>Aminobacteriaceae</taxon>
        <taxon>Aminivibrio</taxon>
    </lineage>
</organism>
<gene>
    <name evidence="2" type="ORF">C8D99_10773</name>
</gene>
<evidence type="ECO:0000313" key="3">
    <source>
        <dbReference type="Proteomes" id="UP000295066"/>
    </source>
</evidence>
<dbReference type="RefSeq" id="WP_133957433.1">
    <property type="nucleotide sequence ID" value="NZ_SORI01000007.1"/>
</dbReference>
<comment type="caution">
    <text evidence="2">The sequence shown here is derived from an EMBL/GenBank/DDBJ whole genome shotgun (WGS) entry which is preliminary data.</text>
</comment>
<keyword evidence="3" id="KW-1185">Reference proteome</keyword>
<dbReference type="OrthoDB" id="1122144at2"/>
<evidence type="ECO:0008006" key="4">
    <source>
        <dbReference type="Google" id="ProtNLM"/>
    </source>
</evidence>
<proteinExistence type="predicted"/>
<evidence type="ECO:0000313" key="2">
    <source>
        <dbReference type="EMBL" id="TDY60866.1"/>
    </source>
</evidence>
<dbReference type="AlphaFoldDB" id="A0A4R8MAY9"/>
<protein>
    <recommendedName>
        <fullName evidence="4">Coiled coil domain-containing protein</fullName>
    </recommendedName>
</protein>
<accession>A0A4R8MAY9</accession>
<reference evidence="2 3" key="1">
    <citation type="submission" date="2019-03" db="EMBL/GenBank/DDBJ databases">
        <title>Genomic Encyclopedia of Type Strains, Phase IV (KMG-IV): sequencing the most valuable type-strain genomes for metagenomic binning, comparative biology and taxonomic classification.</title>
        <authorList>
            <person name="Goeker M."/>
        </authorList>
    </citation>
    <scope>NUCLEOTIDE SEQUENCE [LARGE SCALE GENOMIC DNA]</scope>
    <source>
        <strain evidence="2 3">DSM 25964</strain>
    </source>
</reference>
<evidence type="ECO:0000256" key="1">
    <source>
        <dbReference type="SAM" id="Coils"/>
    </source>
</evidence>
<name>A0A4R8MAY9_9BACT</name>